<reference evidence="1" key="1">
    <citation type="journal article" date="2015" name="Nature">
        <title>Complex archaea that bridge the gap between prokaryotes and eukaryotes.</title>
        <authorList>
            <person name="Spang A."/>
            <person name="Saw J.H."/>
            <person name="Jorgensen S.L."/>
            <person name="Zaremba-Niedzwiedzka K."/>
            <person name="Martijn J."/>
            <person name="Lind A.E."/>
            <person name="van Eijk R."/>
            <person name="Schleper C."/>
            <person name="Guy L."/>
            <person name="Ettema T.J."/>
        </authorList>
    </citation>
    <scope>NUCLEOTIDE SEQUENCE</scope>
</reference>
<proteinExistence type="predicted"/>
<comment type="caution">
    <text evidence="1">The sequence shown here is derived from an EMBL/GenBank/DDBJ whole genome shotgun (WGS) entry which is preliminary data.</text>
</comment>
<sequence>MSQIKLSDIKAARHGYEIGYLLDLVKRLGEMTAKLACRYHERAGHDGIWEDCTYPKCRAAHTLLKELEL</sequence>
<dbReference type="EMBL" id="LAZR01011072">
    <property type="protein sequence ID" value="KKM63572.1"/>
    <property type="molecule type" value="Genomic_DNA"/>
</dbReference>
<protein>
    <submittedName>
        <fullName evidence="1">Uncharacterized protein</fullName>
    </submittedName>
</protein>
<gene>
    <name evidence="1" type="ORF">LCGC14_1510170</name>
</gene>
<name>A0A0F9M2T8_9ZZZZ</name>
<dbReference type="AlphaFoldDB" id="A0A0F9M2T8"/>
<organism evidence="1">
    <name type="scientific">marine sediment metagenome</name>
    <dbReference type="NCBI Taxonomy" id="412755"/>
    <lineage>
        <taxon>unclassified sequences</taxon>
        <taxon>metagenomes</taxon>
        <taxon>ecological metagenomes</taxon>
    </lineage>
</organism>
<evidence type="ECO:0000313" key="1">
    <source>
        <dbReference type="EMBL" id="KKM63572.1"/>
    </source>
</evidence>
<accession>A0A0F9M2T8</accession>